<evidence type="ECO:0000313" key="1">
    <source>
        <dbReference type="Proteomes" id="UP000887578"/>
    </source>
</evidence>
<organism evidence="1 2">
    <name type="scientific">Panagrolaimus davidi</name>
    <dbReference type="NCBI Taxonomy" id="227884"/>
    <lineage>
        <taxon>Eukaryota</taxon>
        <taxon>Metazoa</taxon>
        <taxon>Ecdysozoa</taxon>
        <taxon>Nematoda</taxon>
        <taxon>Chromadorea</taxon>
        <taxon>Rhabditida</taxon>
        <taxon>Tylenchina</taxon>
        <taxon>Panagrolaimomorpha</taxon>
        <taxon>Panagrolaimoidea</taxon>
        <taxon>Panagrolaimidae</taxon>
        <taxon>Panagrolaimus</taxon>
    </lineage>
</organism>
<dbReference type="WBParaSite" id="PDA_v2.g10128.t1">
    <property type="protein sequence ID" value="PDA_v2.g10128.t1"/>
    <property type="gene ID" value="PDA_v2.g10128"/>
</dbReference>
<dbReference type="AlphaFoldDB" id="A0A914P5Z2"/>
<evidence type="ECO:0000313" key="2">
    <source>
        <dbReference type="WBParaSite" id="PDA_v2.g10128.t1"/>
    </source>
</evidence>
<dbReference type="Proteomes" id="UP000887578">
    <property type="component" value="Unplaced"/>
</dbReference>
<keyword evidence="1" id="KW-1185">Reference proteome</keyword>
<protein>
    <submittedName>
        <fullName evidence="2">Uncharacterized protein</fullName>
    </submittedName>
</protein>
<name>A0A914P5Z2_9BILA</name>
<reference evidence="2" key="1">
    <citation type="submission" date="2022-11" db="UniProtKB">
        <authorList>
            <consortium name="WormBaseParasite"/>
        </authorList>
    </citation>
    <scope>IDENTIFICATION</scope>
</reference>
<sequence>MTWNLNGNSLEATGNYTTPGRYFFEYIFNDDNFECAESGCSYTLKSGDKKLIISAAIEKYAGFDLIVNPIPMVGRIIFRGNQILMKEGIPFSPKNDCLYFNFPYSDYKVSTNKFCCIEFE</sequence>
<accession>A0A914P5Z2</accession>
<proteinExistence type="predicted"/>